<keyword evidence="3" id="KW-1185">Reference proteome</keyword>
<evidence type="ECO:0000313" key="3">
    <source>
        <dbReference type="Proteomes" id="UP001642260"/>
    </source>
</evidence>
<dbReference type="Proteomes" id="UP001642260">
    <property type="component" value="Unassembled WGS sequence"/>
</dbReference>
<proteinExistence type="predicted"/>
<evidence type="ECO:0000313" key="2">
    <source>
        <dbReference type="EMBL" id="CAH8361763.1"/>
    </source>
</evidence>
<organism evidence="2 3">
    <name type="scientific">Eruca vesicaria subsp. sativa</name>
    <name type="common">Garden rocket</name>
    <name type="synonym">Eruca sativa</name>
    <dbReference type="NCBI Taxonomy" id="29727"/>
    <lineage>
        <taxon>Eukaryota</taxon>
        <taxon>Viridiplantae</taxon>
        <taxon>Streptophyta</taxon>
        <taxon>Embryophyta</taxon>
        <taxon>Tracheophyta</taxon>
        <taxon>Spermatophyta</taxon>
        <taxon>Magnoliopsida</taxon>
        <taxon>eudicotyledons</taxon>
        <taxon>Gunneridae</taxon>
        <taxon>Pentapetalae</taxon>
        <taxon>rosids</taxon>
        <taxon>malvids</taxon>
        <taxon>Brassicales</taxon>
        <taxon>Brassicaceae</taxon>
        <taxon>Brassiceae</taxon>
        <taxon>Eruca</taxon>
    </lineage>
</organism>
<name>A0ABC8KUU2_ERUVS</name>
<reference evidence="2 3" key="1">
    <citation type="submission" date="2022-03" db="EMBL/GenBank/DDBJ databases">
        <authorList>
            <person name="Macdonald S."/>
            <person name="Ahmed S."/>
            <person name="Newling K."/>
        </authorList>
    </citation>
    <scope>NUCLEOTIDE SEQUENCE [LARGE SCALE GENOMIC DNA]</scope>
</reference>
<feature type="region of interest" description="Disordered" evidence="1">
    <location>
        <begin position="156"/>
        <end position="202"/>
    </location>
</feature>
<gene>
    <name evidence="2" type="ORF">ERUC_LOCUS27519</name>
</gene>
<sequence>MEGESVGFIRIKAENINPLAFFFLFNFSFLKKFLCVLTHSQILIDSHLHDDSIPSESFSKEGSGEISSDYWELRAEEILQTAVSGSTHHHEAARLRQAEVEGGCVGLDKNFDSPRVSLTSRSLYWRRQQRLQLRIEAQGKLLQSILEKASKQWFTNETSKPTAGPESSPTSKTNGSSVSAASVKKRNHRDSLGVGYEETYSA</sequence>
<dbReference type="AlphaFoldDB" id="A0ABC8KUU2"/>
<accession>A0ABC8KUU2</accession>
<evidence type="ECO:0000256" key="1">
    <source>
        <dbReference type="SAM" id="MobiDB-lite"/>
    </source>
</evidence>
<dbReference type="EMBL" id="CAKOAT010315154">
    <property type="protein sequence ID" value="CAH8361763.1"/>
    <property type="molecule type" value="Genomic_DNA"/>
</dbReference>
<feature type="compositionally biased region" description="Polar residues" evidence="1">
    <location>
        <begin position="156"/>
        <end position="180"/>
    </location>
</feature>
<comment type="caution">
    <text evidence="2">The sequence shown here is derived from an EMBL/GenBank/DDBJ whole genome shotgun (WGS) entry which is preliminary data.</text>
</comment>
<protein>
    <submittedName>
        <fullName evidence="2">Uncharacterized protein</fullName>
    </submittedName>
</protein>